<comment type="caution">
    <text evidence="1">The sequence shown here is derived from an EMBL/GenBank/DDBJ whole genome shotgun (WGS) entry which is preliminary data.</text>
</comment>
<name>A0ABT0ABG1_9SPHN</name>
<reference evidence="1" key="1">
    <citation type="submission" date="2022-03" db="EMBL/GenBank/DDBJ databases">
        <title>Identification of a novel bacterium isolated from mangrove sediments.</title>
        <authorList>
            <person name="Pan X."/>
        </authorList>
    </citation>
    <scope>NUCLEOTIDE SEQUENCE</scope>
    <source>
        <strain evidence="1">B2637</strain>
    </source>
</reference>
<sequence>MTPRPSASAIDAALQDLFGLLPAHLRSTDAASGRALEALFQILAEGDIEIDAAITALFDNQFIETADPGTLGHFAALTDTPRLTPLPDRSGLSERAFIANAVRTNRGKGTARTLEQLAADVTGFGAVAVEYFQRLAKLQHALDFDLPRPGTARLTSGETAARVGRAFDPLPRMSEVRAIDTAAGRWSLGNVGVHVVRFATATWPAPTGTQIAPERLAAVPEAGVWAPGGTAQAGYFQLAAQSEERLCLFNPDRRDMGRFARPDMTDLPDRLRRLPLHLETEARRHAALEGRPFTPAEEPWFGSDGDPFTIYLRREGETHFTPVPPPEIRIANLEAAPSPAGYRPPSTRPHSWFTPGDPAPLPHSADHAIACAFDPVTGRLIVAEPEPGQSEVAEVRIAHSTARGALAWGGPYERGAADVPFELVDTTNETHFIRIVDALAVPAGPPAAPRRSVPTLEQALAEWAAHGAGHTGWIILTRCDRERPSGGASGFEIALHPECTLNIVAAQWREHVEVPGGPPFDPARAGFLLRRERSAILEAPVVVSAASAPQDEGRAGSCLFDGLELTGGLALRKDALTRLELRHCTVRNPGSAAISTSAPLVGTQIAITHSRLGPCRLDFGSQSAQGQLALADSLLFADGASGPVLAARSCAVEMHGVTVLGEAHVRSLEATNALFTQPVHCTRRQAGCLRYSHVPPGSTTPRRFRCQPDLALARRAEAKGAPLTATERDAEILGARPLFLDTEADAPGLAMLHALCPDAVALGGEGEAEMGAFSRTASRLRLRNMAALFDRSVPFATRAALLDDTQSRLSAEQGHRP</sequence>
<protein>
    <submittedName>
        <fullName evidence="1">YmfQ family protein</fullName>
    </submittedName>
</protein>
<evidence type="ECO:0000313" key="1">
    <source>
        <dbReference type="EMBL" id="MCJ1960494.1"/>
    </source>
</evidence>
<dbReference type="Proteomes" id="UP001162802">
    <property type="component" value="Unassembled WGS sequence"/>
</dbReference>
<accession>A0ABT0ABG1</accession>
<dbReference type="RefSeq" id="WP_243798675.1">
    <property type="nucleotide sequence ID" value="NZ_JALHAT010000008.1"/>
</dbReference>
<evidence type="ECO:0000313" key="2">
    <source>
        <dbReference type="Proteomes" id="UP001162802"/>
    </source>
</evidence>
<proteinExistence type="predicted"/>
<gene>
    <name evidence="1" type="ORF">MTR65_07375</name>
</gene>
<dbReference type="EMBL" id="JALHAT010000008">
    <property type="protein sequence ID" value="MCJ1960494.1"/>
    <property type="molecule type" value="Genomic_DNA"/>
</dbReference>
<keyword evidence="2" id="KW-1185">Reference proteome</keyword>
<organism evidence="1 2">
    <name type="scientific">Novosphingobium mangrovi</name>
    <name type="common">ex Hu et al. 2023</name>
    <dbReference type="NCBI Taxonomy" id="2930094"/>
    <lineage>
        <taxon>Bacteria</taxon>
        <taxon>Pseudomonadati</taxon>
        <taxon>Pseudomonadota</taxon>
        <taxon>Alphaproteobacteria</taxon>
        <taxon>Sphingomonadales</taxon>
        <taxon>Sphingomonadaceae</taxon>
        <taxon>Novosphingobium</taxon>
    </lineage>
</organism>